<feature type="transmembrane region" description="Helical" evidence="6">
    <location>
        <begin position="45"/>
        <end position="69"/>
    </location>
</feature>
<keyword evidence="3 6" id="KW-0812">Transmembrane</keyword>
<evidence type="ECO:0000256" key="6">
    <source>
        <dbReference type="SAM" id="Phobius"/>
    </source>
</evidence>
<name>A0A1M7IM01_9BACT</name>
<protein>
    <submittedName>
        <fullName evidence="7">Membrane protein involved in the export of O-antigen and teichoic acid</fullName>
    </submittedName>
</protein>
<keyword evidence="2" id="KW-1003">Cell membrane</keyword>
<gene>
    <name evidence="7" type="ORF">SAMN04488057_101390</name>
</gene>
<feature type="transmembrane region" description="Helical" evidence="6">
    <location>
        <begin position="445"/>
        <end position="463"/>
    </location>
</feature>
<comment type="subcellular location">
    <subcellularLocation>
        <location evidence="1">Cell membrane</location>
        <topology evidence="1">Multi-pass membrane protein</topology>
    </subcellularLocation>
</comment>
<sequence>MIKAILSNRIFKNFSILTGTNIFIQLISILTSIRLTRLLQPEGYGLYNLMMVEIGIFSIVAVYGLRLVIVRYVARNKSHSRYVFDVSNRIRLVTTLIAILCLVTYNLLINEVQFTSYMVFILSMCVFFQSSWDSIESIAFGNEKMAASGYINLLFTTLWVASIFIIPKANFNIEVLFTVFAVIQLLKTITFYLWFNWEIPRLKEPIDVDPGINYSFFIRQSNYYFILAIFSTIQSQIPVLLLNQNSTLEQVGVFNLGYRILSPLSMVLNTALVSLYPSLARLAFENKELFTKNIKILINLLAVIGIAACLCFTLFSEEVVLLMFGKAYLGSVKVILIQCWFTLLFGIFSTIGTVLSSFDRQRQLAVLSIVHGVLAIPVLYIGTKYGAIGLAWAFVISGCINMTYHWVIFSRLLSPYLNMGYSVKLFSLLAITAVFSLFVPFEFGIGVKFLAFVSIAIIAGSYIKKKVETMLKS</sequence>
<evidence type="ECO:0000256" key="1">
    <source>
        <dbReference type="ARBA" id="ARBA00004651"/>
    </source>
</evidence>
<accession>A0A1M7IM01</accession>
<keyword evidence="8" id="KW-1185">Reference proteome</keyword>
<evidence type="ECO:0000256" key="5">
    <source>
        <dbReference type="ARBA" id="ARBA00023136"/>
    </source>
</evidence>
<dbReference type="AlphaFoldDB" id="A0A1M7IM01"/>
<feature type="transmembrane region" description="Helical" evidence="6">
    <location>
        <begin position="296"/>
        <end position="315"/>
    </location>
</feature>
<dbReference type="STRING" id="388280.SAMN04488057_101390"/>
<feature type="transmembrane region" description="Helical" evidence="6">
    <location>
        <begin position="114"/>
        <end position="135"/>
    </location>
</feature>
<feature type="transmembrane region" description="Helical" evidence="6">
    <location>
        <begin position="12"/>
        <end position="33"/>
    </location>
</feature>
<reference evidence="7 8" key="1">
    <citation type="submission" date="2016-11" db="EMBL/GenBank/DDBJ databases">
        <authorList>
            <person name="Jaros S."/>
            <person name="Januszkiewicz K."/>
            <person name="Wedrychowicz H."/>
        </authorList>
    </citation>
    <scope>NUCLEOTIDE SEQUENCE [LARGE SCALE GENOMIC DNA]</scope>
    <source>
        <strain evidence="7 8">CGMCC 1.6102</strain>
    </source>
</reference>
<evidence type="ECO:0000256" key="4">
    <source>
        <dbReference type="ARBA" id="ARBA00022989"/>
    </source>
</evidence>
<feature type="transmembrane region" description="Helical" evidence="6">
    <location>
        <begin position="421"/>
        <end position="439"/>
    </location>
</feature>
<evidence type="ECO:0000256" key="2">
    <source>
        <dbReference type="ARBA" id="ARBA00022475"/>
    </source>
</evidence>
<feature type="transmembrane region" description="Helical" evidence="6">
    <location>
        <begin position="173"/>
        <end position="195"/>
    </location>
</feature>
<keyword evidence="4 6" id="KW-1133">Transmembrane helix</keyword>
<dbReference type="GO" id="GO:0005886">
    <property type="term" value="C:plasma membrane"/>
    <property type="evidence" value="ECO:0007669"/>
    <property type="project" value="UniProtKB-SubCell"/>
</dbReference>
<feature type="transmembrane region" description="Helical" evidence="6">
    <location>
        <begin position="90"/>
        <end position="108"/>
    </location>
</feature>
<feature type="transmembrane region" description="Helical" evidence="6">
    <location>
        <begin position="147"/>
        <end position="167"/>
    </location>
</feature>
<organism evidence="7 8">
    <name type="scientific">Cyclobacterium lianum</name>
    <dbReference type="NCBI Taxonomy" id="388280"/>
    <lineage>
        <taxon>Bacteria</taxon>
        <taxon>Pseudomonadati</taxon>
        <taxon>Bacteroidota</taxon>
        <taxon>Cytophagia</taxon>
        <taxon>Cytophagales</taxon>
        <taxon>Cyclobacteriaceae</taxon>
        <taxon>Cyclobacterium</taxon>
    </lineage>
</organism>
<dbReference type="RefSeq" id="WP_073090908.1">
    <property type="nucleotide sequence ID" value="NZ_FRCY01000001.1"/>
</dbReference>
<evidence type="ECO:0000313" key="8">
    <source>
        <dbReference type="Proteomes" id="UP000184513"/>
    </source>
</evidence>
<feature type="transmembrane region" description="Helical" evidence="6">
    <location>
        <begin position="335"/>
        <end position="355"/>
    </location>
</feature>
<feature type="transmembrane region" description="Helical" evidence="6">
    <location>
        <begin position="223"/>
        <end position="241"/>
    </location>
</feature>
<dbReference type="PANTHER" id="PTHR30250">
    <property type="entry name" value="PST FAMILY PREDICTED COLANIC ACID TRANSPORTER"/>
    <property type="match status" value="1"/>
</dbReference>
<keyword evidence="5 6" id="KW-0472">Membrane</keyword>
<dbReference type="PANTHER" id="PTHR30250:SF11">
    <property type="entry name" value="O-ANTIGEN TRANSPORTER-RELATED"/>
    <property type="match status" value="1"/>
</dbReference>
<feature type="transmembrane region" description="Helical" evidence="6">
    <location>
        <begin position="388"/>
        <end position="409"/>
    </location>
</feature>
<evidence type="ECO:0000256" key="3">
    <source>
        <dbReference type="ARBA" id="ARBA00022692"/>
    </source>
</evidence>
<dbReference type="EMBL" id="FRCY01000001">
    <property type="protein sequence ID" value="SHM41852.1"/>
    <property type="molecule type" value="Genomic_DNA"/>
</dbReference>
<evidence type="ECO:0000313" key="7">
    <source>
        <dbReference type="EMBL" id="SHM41852.1"/>
    </source>
</evidence>
<feature type="transmembrane region" description="Helical" evidence="6">
    <location>
        <begin position="364"/>
        <end position="382"/>
    </location>
</feature>
<dbReference type="InterPro" id="IPR002797">
    <property type="entry name" value="Polysacc_synth"/>
</dbReference>
<dbReference type="InterPro" id="IPR050833">
    <property type="entry name" value="Poly_Biosynth_Transport"/>
</dbReference>
<proteinExistence type="predicted"/>
<dbReference type="Pfam" id="PF01943">
    <property type="entry name" value="Polysacc_synt"/>
    <property type="match status" value="1"/>
</dbReference>
<dbReference type="Proteomes" id="UP000184513">
    <property type="component" value="Unassembled WGS sequence"/>
</dbReference>
<feature type="transmembrane region" description="Helical" evidence="6">
    <location>
        <begin position="261"/>
        <end position="284"/>
    </location>
</feature>
<dbReference type="OrthoDB" id="88014at2"/>